<evidence type="ECO:0000313" key="3">
    <source>
        <dbReference type="Proteomes" id="UP000324222"/>
    </source>
</evidence>
<dbReference type="AlphaFoldDB" id="A0A5B7EG02"/>
<protein>
    <recommendedName>
        <fullName evidence="4">Secreted protein</fullName>
    </recommendedName>
</protein>
<reference evidence="2 3" key="1">
    <citation type="submission" date="2019-05" db="EMBL/GenBank/DDBJ databases">
        <title>Another draft genome of Portunus trituberculatus and its Hox gene families provides insights of decapod evolution.</title>
        <authorList>
            <person name="Jeong J.-H."/>
            <person name="Song I."/>
            <person name="Kim S."/>
            <person name="Choi T."/>
            <person name="Kim D."/>
            <person name="Ryu S."/>
            <person name="Kim W."/>
        </authorList>
    </citation>
    <scope>NUCLEOTIDE SEQUENCE [LARGE SCALE GENOMIC DNA]</scope>
    <source>
        <tissue evidence="2">Muscle</tissue>
    </source>
</reference>
<evidence type="ECO:0000256" key="1">
    <source>
        <dbReference type="SAM" id="SignalP"/>
    </source>
</evidence>
<accession>A0A5B7EG02</accession>
<keyword evidence="1" id="KW-0732">Signal</keyword>
<name>A0A5B7EG02_PORTR</name>
<dbReference type="EMBL" id="VSRR010002793">
    <property type="protein sequence ID" value="MPC33261.1"/>
    <property type="molecule type" value="Genomic_DNA"/>
</dbReference>
<comment type="caution">
    <text evidence="2">The sequence shown here is derived from an EMBL/GenBank/DDBJ whole genome shotgun (WGS) entry which is preliminary data.</text>
</comment>
<sequence>MRLRSCLTSTSTATAAAAAAAWLESVSAVVFSFTIRNGHLQFGARALPTRWTCALLTSKTGLKYEEFTTRQ</sequence>
<proteinExistence type="predicted"/>
<evidence type="ECO:0008006" key="4">
    <source>
        <dbReference type="Google" id="ProtNLM"/>
    </source>
</evidence>
<gene>
    <name evidence="2" type="ORF">E2C01_026605</name>
</gene>
<evidence type="ECO:0000313" key="2">
    <source>
        <dbReference type="EMBL" id="MPC33261.1"/>
    </source>
</evidence>
<keyword evidence="3" id="KW-1185">Reference proteome</keyword>
<organism evidence="2 3">
    <name type="scientific">Portunus trituberculatus</name>
    <name type="common">Swimming crab</name>
    <name type="synonym">Neptunus trituberculatus</name>
    <dbReference type="NCBI Taxonomy" id="210409"/>
    <lineage>
        <taxon>Eukaryota</taxon>
        <taxon>Metazoa</taxon>
        <taxon>Ecdysozoa</taxon>
        <taxon>Arthropoda</taxon>
        <taxon>Crustacea</taxon>
        <taxon>Multicrustacea</taxon>
        <taxon>Malacostraca</taxon>
        <taxon>Eumalacostraca</taxon>
        <taxon>Eucarida</taxon>
        <taxon>Decapoda</taxon>
        <taxon>Pleocyemata</taxon>
        <taxon>Brachyura</taxon>
        <taxon>Eubrachyura</taxon>
        <taxon>Portunoidea</taxon>
        <taxon>Portunidae</taxon>
        <taxon>Portuninae</taxon>
        <taxon>Portunus</taxon>
    </lineage>
</organism>
<feature type="signal peptide" evidence="1">
    <location>
        <begin position="1"/>
        <end position="28"/>
    </location>
</feature>
<dbReference type="Proteomes" id="UP000324222">
    <property type="component" value="Unassembled WGS sequence"/>
</dbReference>
<feature type="chain" id="PRO_5022726529" description="Secreted protein" evidence="1">
    <location>
        <begin position="29"/>
        <end position="71"/>
    </location>
</feature>